<accession>A0A0M9A3L3</accession>
<keyword evidence="2" id="KW-1185">Reference proteome</keyword>
<dbReference type="Proteomes" id="UP000053105">
    <property type="component" value="Unassembled WGS sequence"/>
</dbReference>
<gene>
    <name evidence="1" type="ORF">WN51_14316</name>
</gene>
<sequence length="208" mass="23678">MARLFFVSQNVVSAFVDTVRTVEVRPLREIEVYILEGGSSEFNVHTHTNFIYTTNIETKGMMEWLRTLTTRKSHFLDEVLRVGDTTQTGPSIGRAMGQSSPLMGLTINTTRQHPLSDPLRGKDIVRNRTFRDSQSGRFLGKKPTLPRIFRGPGILPSKGTFSCLRGRNRMWKDLTKKLFNTYNPDMGDVLLGQVIGRLIGFLNWNLME</sequence>
<organism evidence="1 2">
    <name type="scientific">Melipona quadrifasciata</name>
    <dbReference type="NCBI Taxonomy" id="166423"/>
    <lineage>
        <taxon>Eukaryota</taxon>
        <taxon>Metazoa</taxon>
        <taxon>Ecdysozoa</taxon>
        <taxon>Arthropoda</taxon>
        <taxon>Hexapoda</taxon>
        <taxon>Insecta</taxon>
        <taxon>Pterygota</taxon>
        <taxon>Neoptera</taxon>
        <taxon>Endopterygota</taxon>
        <taxon>Hymenoptera</taxon>
        <taxon>Apocrita</taxon>
        <taxon>Aculeata</taxon>
        <taxon>Apoidea</taxon>
        <taxon>Anthophila</taxon>
        <taxon>Apidae</taxon>
        <taxon>Melipona</taxon>
    </lineage>
</organism>
<evidence type="ECO:0000313" key="2">
    <source>
        <dbReference type="Proteomes" id="UP000053105"/>
    </source>
</evidence>
<dbReference type="AlphaFoldDB" id="A0A0M9A3L3"/>
<dbReference type="EMBL" id="KQ435771">
    <property type="protein sequence ID" value="KOX75169.1"/>
    <property type="molecule type" value="Genomic_DNA"/>
</dbReference>
<evidence type="ECO:0000313" key="1">
    <source>
        <dbReference type="EMBL" id="KOX75169.1"/>
    </source>
</evidence>
<proteinExistence type="predicted"/>
<protein>
    <submittedName>
        <fullName evidence="1">Uncharacterized protein</fullName>
    </submittedName>
</protein>
<name>A0A0M9A3L3_9HYME</name>
<reference evidence="1 2" key="1">
    <citation type="submission" date="2015-07" db="EMBL/GenBank/DDBJ databases">
        <title>The genome of Melipona quadrifasciata.</title>
        <authorList>
            <person name="Pan H."/>
            <person name="Kapheim K."/>
        </authorList>
    </citation>
    <scope>NUCLEOTIDE SEQUENCE [LARGE SCALE GENOMIC DNA]</scope>
    <source>
        <strain evidence="1">0111107301</strain>
        <tissue evidence="1">Whole body</tissue>
    </source>
</reference>